<evidence type="ECO:0000313" key="1">
    <source>
        <dbReference type="EMBL" id="CAG8710167.1"/>
    </source>
</evidence>
<dbReference type="Proteomes" id="UP000789375">
    <property type="component" value="Unassembled WGS sequence"/>
</dbReference>
<accession>A0A9N9N7P4</accession>
<sequence>SLSSSESVHIISLSEDISEFLSNEEPSSDDKSSSNRESSTIIGLFLKDTFIKYFFCFD</sequence>
<keyword evidence="2" id="KW-1185">Reference proteome</keyword>
<feature type="non-terminal residue" evidence="1">
    <location>
        <position position="1"/>
    </location>
</feature>
<proteinExistence type="predicted"/>
<dbReference type="EMBL" id="CAJVPP010010426">
    <property type="protein sequence ID" value="CAG8710167.1"/>
    <property type="molecule type" value="Genomic_DNA"/>
</dbReference>
<evidence type="ECO:0000313" key="2">
    <source>
        <dbReference type="Proteomes" id="UP000789375"/>
    </source>
</evidence>
<name>A0A9N9N7P4_FUNMO</name>
<gene>
    <name evidence="1" type="ORF">FMOSSE_LOCUS14268</name>
</gene>
<organism evidence="1 2">
    <name type="scientific">Funneliformis mosseae</name>
    <name type="common">Endomycorrhizal fungus</name>
    <name type="synonym">Glomus mosseae</name>
    <dbReference type="NCBI Taxonomy" id="27381"/>
    <lineage>
        <taxon>Eukaryota</taxon>
        <taxon>Fungi</taxon>
        <taxon>Fungi incertae sedis</taxon>
        <taxon>Mucoromycota</taxon>
        <taxon>Glomeromycotina</taxon>
        <taxon>Glomeromycetes</taxon>
        <taxon>Glomerales</taxon>
        <taxon>Glomeraceae</taxon>
        <taxon>Funneliformis</taxon>
    </lineage>
</organism>
<reference evidence="1" key="1">
    <citation type="submission" date="2021-06" db="EMBL/GenBank/DDBJ databases">
        <authorList>
            <person name="Kallberg Y."/>
            <person name="Tangrot J."/>
            <person name="Rosling A."/>
        </authorList>
    </citation>
    <scope>NUCLEOTIDE SEQUENCE</scope>
    <source>
        <strain evidence="1">87-6 pot B 2015</strain>
    </source>
</reference>
<protein>
    <submittedName>
        <fullName evidence="1">5877_t:CDS:1</fullName>
    </submittedName>
</protein>
<comment type="caution">
    <text evidence="1">The sequence shown here is derived from an EMBL/GenBank/DDBJ whole genome shotgun (WGS) entry which is preliminary data.</text>
</comment>
<dbReference type="AlphaFoldDB" id="A0A9N9N7P4"/>